<dbReference type="Gene3D" id="6.10.140.2220">
    <property type="match status" value="1"/>
</dbReference>
<dbReference type="GO" id="GO:0005634">
    <property type="term" value="C:nucleus"/>
    <property type="evidence" value="ECO:0007669"/>
    <property type="project" value="TreeGrafter"/>
</dbReference>
<dbReference type="KEGG" id="btab:109035832"/>
<keyword evidence="1" id="KW-0479">Metal-binding</keyword>
<evidence type="ECO:0000256" key="1">
    <source>
        <dbReference type="ARBA" id="ARBA00022723"/>
    </source>
</evidence>
<keyword evidence="7" id="KW-1185">Reference proteome</keyword>
<organism evidence="6 7">
    <name type="scientific">Bemisia tabaci</name>
    <name type="common">Sweetpotato whitefly</name>
    <name type="synonym">Aleurodes tabaci</name>
    <dbReference type="NCBI Taxonomy" id="7038"/>
    <lineage>
        <taxon>Eukaryota</taxon>
        <taxon>Metazoa</taxon>
        <taxon>Ecdysozoa</taxon>
        <taxon>Arthropoda</taxon>
        <taxon>Hexapoda</taxon>
        <taxon>Insecta</taxon>
        <taxon>Pterygota</taxon>
        <taxon>Neoptera</taxon>
        <taxon>Paraneoptera</taxon>
        <taxon>Hemiptera</taxon>
        <taxon>Sternorrhyncha</taxon>
        <taxon>Aleyrodoidea</taxon>
        <taxon>Aleyrodidae</taxon>
        <taxon>Aleyrodinae</taxon>
        <taxon>Bemisia</taxon>
    </lineage>
</organism>
<dbReference type="PANTHER" id="PTHR10237">
    <property type="entry name" value="DEFORMED EPIDERMAL AUTOREGULATORY FACTOR 1 HOMOLOG SUPPRESSIN"/>
    <property type="match status" value="1"/>
</dbReference>
<proteinExistence type="predicted"/>
<dbReference type="InterPro" id="IPR027974">
    <property type="entry name" value="DUF4470"/>
</dbReference>
<dbReference type="Pfam" id="PF01753">
    <property type="entry name" value="zf-MYND"/>
    <property type="match status" value="1"/>
</dbReference>
<evidence type="ECO:0000313" key="7">
    <source>
        <dbReference type="Proteomes" id="UP001152759"/>
    </source>
</evidence>
<dbReference type="PROSITE" id="PS50865">
    <property type="entry name" value="ZF_MYND_2"/>
    <property type="match status" value="1"/>
</dbReference>
<reference evidence="6" key="1">
    <citation type="submission" date="2021-12" db="EMBL/GenBank/DDBJ databases">
        <authorList>
            <person name="King R."/>
        </authorList>
    </citation>
    <scope>NUCLEOTIDE SEQUENCE</scope>
</reference>
<dbReference type="AlphaFoldDB" id="A0A9P0AFY9"/>
<evidence type="ECO:0000259" key="5">
    <source>
        <dbReference type="PROSITE" id="PS50865"/>
    </source>
</evidence>
<dbReference type="InterPro" id="IPR002893">
    <property type="entry name" value="Znf_MYND"/>
</dbReference>
<evidence type="ECO:0000256" key="4">
    <source>
        <dbReference type="PROSITE-ProRule" id="PRU00134"/>
    </source>
</evidence>
<dbReference type="GO" id="GO:0008270">
    <property type="term" value="F:zinc ion binding"/>
    <property type="evidence" value="ECO:0007669"/>
    <property type="project" value="UniProtKB-KW"/>
</dbReference>
<dbReference type="Pfam" id="PF14737">
    <property type="entry name" value="DUF4470"/>
    <property type="match status" value="1"/>
</dbReference>
<dbReference type="Proteomes" id="UP001152759">
    <property type="component" value="Chromosome 7"/>
</dbReference>
<keyword evidence="3" id="KW-0862">Zinc</keyword>
<dbReference type="SUPFAM" id="SSF144232">
    <property type="entry name" value="HIT/MYND zinc finger-like"/>
    <property type="match status" value="1"/>
</dbReference>
<protein>
    <recommendedName>
        <fullName evidence="5">MYND-type domain-containing protein</fullName>
    </recommendedName>
</protein>
<accession>A0A9P0AFY9</accession>
<evidence type="ECO:0000256" key="2">
    <source>
        <dbReference type="ARBA" id="ARBA00022771"/>
    </source>
</evidence>
<name>A0A9P0AFY9_BEMTA</name>
<sequence>MISSTVLLTKFFYYPLGNTPPNSLTQDLPPEQDADILLLGCGDARNILFTCFVDNARRIDVTCCDIEPGIQARNVLLYSLLIDDEANLNIDRIWNIYYHWSLDTESLELLETQIEKLLQFSESIDQWHSSAYGSAIRFCDGTSLSRVRDYWSNYSSRGHPPPKNEKRIGRMKAAIERAQSSRKERLKNGFDLSGMRSALPVIELDAVTNFAKVSEHWWKHGTVPLSADILRKTTHLNPAFLYSPTDVLTLHYGLSPLQGFSLSTAHTPISKGSAFHLPKGDLSSIDYVVECAKRHFTIWALSFRIAVANKLIIRIFTGDALAFCFALCSHKQSIAAGKKDNWFRTNSSSSIIDLHVDQGSKIKPAPVNFDVIDTSNIADHLGALNLMSLGSVLLKHHASSSLYTETLVQMHSSLVDRLSNILCSDVRAMPLFLGFVLPDLFTNATNSVEEDYLMGPILETISRNEMSATQSRSRLRWKRSRGFQGVNKSGSGHIEVEAAQLAKFLVAAHDAMFKYEDPNWLLSLQGARRNDPSAVLREIGMSGTYARYNRASFAFLLSALKANVVSDWNLCIDYVYRGVFSYNPLGSLMLNSAQDLGLNMHLFGVDNGRFEKPSLFQLRDAVLAPVLPLDKELVDQLCVTVRVSRKCLNKLMLSKKADEIGCPALVVSFEGPDEGWLNFFSAVQITFGTLRKEGDKANSCLYIEEDSSQLSGSSDLFASVYVPTTMLLQSKRSAPLAKVGFLLTAVNVRTFAKELGPNLTFASFEMTSKNVSITKYMPGTSALPNFTYVAKKEDKTPFNITTVRLADNGAKVTSLIKRVCLKDDAEAKAKLALKTSEVKIKFKSPFTAVISIAESKHFEILFPAPVSMSKYNLKIARKSSYIDVETSLLDPLEKEAANFMFPLFVSKVPSGLKIPMPWTAMRINLDALPPIDVQNKDSITWMNPLFSAMFSKREARTRASSAKNDVRTDLKDGLFSIFVQFAGLQGVKVPVFGLSTKDLGIQTLIFASNLRLDLANLSVVLDAAIIPLTYEMLFNDEQMKQFLDELNRSGLLCIVNVTETENVSWKVLLPAMVERCRASNTWKHSSRCEYLKAGHIPLPKGLREVGKSSVCSCGIGKCFPPDFLKDVKKKFSEFDTILSRYATRAAVGPVFAVPYVESTLNILEDLESLQVADAEMCHNCGQSGTVNSRTGLPNQVLKNCSKCGLAKYCSRECQKADWKKHKPFCKSR</sequence>
<keyword evidence="2 4" id="KW-0863">Zinc-finger</keyword>
<evidence type="ECO:0000256" key="3">
    <source>
        <dbReference type="ARBA" id="ARBA00022833"/>
    </source>
</evidence>
<dbReference type="GO" id="GO:0000981">
    <property type="term" value="F:DNA-binding transcription factor activity, RNA polymerase II-specific"/>
    <property type="evidence" value="ECO:0007669"/>
    <property type="project" value="TreeGrafter"/>
</dbReference>
<dbReference type="EMBL" id="OU963868">
    <property type="protein sequence ID" value="CAH0393731.1"/>
    <property type="molecule type" value="Genomic_DNA"/>
</dbReference>
<dbReference type="InterPro" id="IPR024119">
    <property type="entry name" value="TF_DEAF-1"/>
</dbReference>
<dbReference type="PANTHER" id="PTHR10237:SF15">
    <property type="entry name" value="LD37257P"/>
    <property type="match status" value="1"/>
</dbReference>
<gene>
    <name evidence="6" type="ORF">BEMITA_LOCUS12098</name>
</gene>
<evidence type="ECO:0000313" key="6">
    <source>
        <dbReference type="EMBL" id="CAH0393731.1"/>
    </source>
</evidence>
<feature type="domain" description="MYND-type" evidence="5">
    <location>
        <begin position="1177"/>
        <end position="1225"/>
    </location>
</feature>